<keyword evidence="1" id="KW-1133">Transmembrane helix</keyword>
<evidence type="ECO:0008006" key="4">
    <source>
        <dbReference type="Google" id="ProtNLM"/>
    </source>
</evidence>
<organism evidence="2 3">
    <name type="scientific">Glaciibacter psychrotolerans</name>
    <dbReference type="NCBI Taxonomy" id="670054"/>
    <lineage>
        <taxon>Bacteria</taxon>
        <taxon>Bacillati</taxon>
        <taxon>Actinomycetota</taxon>
        <taxon>Actinomycetes</taxon>
        <taxon>Micrococcales</taxon>
        <taxon>Microbacteriaceae</taxon>
        <taxon>Glaciibacter</taxon>
    </lineage>
</organism>
<comment type="caution">
    <text evidence="2">The sequence shown here is derived from an EMBL/GenBank/DDBJ whole genome shotgun (WGS) entry which is preliminary data.</text>
</comment>
<dbReference type="EMBL" id="JACCFM010000001">
    <property type="protein sequence ID" value="NYJ21481.1"/>
    <property type="molecule type" value="Genomic_DNA"/>
</dbReference>
<name>A0A7Z0EH88_9MICO</name>
<protein>
    <recommendedName>
        <fullName evidence="4">DUF4337 domain-containing protein</fullName>
    </recommendedName>
</protein>
<evidence type="ECO:0000313" key="3">
    <source>
        <dbReference type="Proteomes" id="UP000537260"/>
    </source>
</evidence>
<sequence>MTVTDTIDRAETSSRRMRDRIELSIAVLLGIASIGIAYASFQAALYDSQMAGAYQRGGNLATEAESLYLEGNQQYVQDAQLWNRLTELAIASESSDPVAAADAQNTYDVLSFQAVSEDLAGAIEWAAGQNEADASTYYSPLDNEDYQTALFGSYQEMKAESVTVVSQGDDFNSLSDRLTLYTVMMSISLFLLGIAAVVRQTRIQVILGSTGVVIFGVSITLTAFIPFVGL</sequence>
<accession>A0A7Z0EH88</accession>
<evidence type="ECO:0000256" key="1">
    <source>
        <dbReference type="SAM" id="Phobius"/>
    </source>
</evidence>
<feature type="transmembrane region" description="Helical" evidence="1">
    <location>
        <begin position="21"/>
        <end position="41"/>
    </location>
</feature>
<dbReference type="AlphaFoldDB" id="A0A7Z0EH88"/>
<dbReference type="RefSeq" id="WP_179580072.1">
    <property type="nucleotide sequence ID" value="NZ_JACCFM010000001.1"/>
</dbReference>
<proteinExistence type="predicted"/>
<feature type="transmembrane region" description="Helical" evidence="1">
    <location>
        <begin position="178"/>
        <end position="198"/>
    </location>
</feature>
<dbReference type="Proteomes" id="UP000537260">
    <property type="component" value="Unassembled WGS sequence"/>
</dbReference>
<evidence type="ECO:0000313" key="2">
    <source>
        <dbReference type="EMBL" id="NYJ21481.1"/>
    </source>
</evidence>
<gene>
    <name evidence="2" type="ORF">HNR05_003272</name>
</gene>
<keyword evidence="1" id="KW-0812">Transmembrane</keyword>
<keyword evidence="3" id="KW-1185">Reference proteome</keyword>
<keyword evidence="1" id="KW-0472">Membrane</keyword>
<feature type="transmembrane region" description="Helical" evidence="1">
    <location>
        <begin position="205"/>
        <end position="228"/>
    </location>
</feature>
<reference evidence="2 3" key="1">
    <citation type="submission" date="2020-07" db="EMBL/GenBank/DDBJ databases">
        <title>Sequencing the genomes of 1000 actinobacteria strains.</title>
        <authorList>
            <person name="Klenk H.-P."/>
        </authorList>
    </citation>
    <scope>NUCLEOTIDE SEQUENCE [LARGE SCALE GENOMIC DNA]</scope>
    <source>
        <strain evidence="2 3">LI1</strain>
    </source>
</reference>